<dbReference type="EMBL" id="CP000724">
    <property type="protein sequence ID" value="ABR50335.1"/>
    <property type="molecule type" value="Genomic_DNA"/>
</dbReference>
<dbReference type="HOGENOM" id="CLU_065947_2_2_9"/>
<dbReference type="KEGG" id="amt:Amet_4257"/>
<evidence type="ECO:0000259" key="1">
    <source>
        <dbReference type="Pfam" id="PF01863"/>
    </source>
</evidence>
<dbReference type="PANTHER" id="PTHR30399:SF1">
    <property type="entry name" value="UTP PYROPHOSPHATASE"/>
    <property type="match status" value="1"/>
</dbReference>
<accession>A6TVW7</accession>
<organism evidence="2 3">
    <name type="scientific">Alkaliphilus metalliredigens (strain QYMF)</name>
    <dbReference type="NCBI Taxonomy" id="293826"/>
    <lineage>
        <taxon>Bacteria</taxon>
        <taxon>Bacillati</taxon>
        <taxon>Bacillota</taxon>
        <taxon>Clostridia</taxon>
        <taxon>Peptostreptococcales</taxon>
        <taxon>Natronincolaceae</taxon>
        <taxon>Alkaliphilus</taxon>
    </lineage>
</organism>
<evidence type="ECO:0000313" key="3">
    <source>
        <dbReference type="Proteomes" id="UP000001572"/>
    </source>
</evidence>
<feature type="domain" description="YgjP-like metallopeptidase" evidence="1">
    <location>
        <begin position="20"/>
        <end position="229"/>
    </location>
</feature>
<dbReference type="STRING" id="293826.Amet_4257"/>
<dbReference type="Pfam" id="PF01863">
    <property type="entry name" value="YgjP-like"/>
    <property type="match status" value="1"/>
</dbReference>
<gene>
    <name evidence="2" type="ordered locus">Amet_4257</name>
</gene>
<dbReference type="AlphaFoldDB" id="A6TVW7"/>
<dbReference type="PANTHER" id="PTHR30399">
    <property type="entry name" value="UNCHARACTERIZED PROTEIN YGJP"/>
    <property type="match status" value="1"/>
</dbReference>
<dbReference type="InterPro" id="IPR002725">
    <property type="entry name" value="YgjP-like_metallopeptidase"/>
</dbReference>
<dbReference type="Gene3D" id="3.30.2010.10">
    <property type="entry name" value="Metalloproteases ('zincins'), catalytic domain"/>
    <property type="match status" value="1"/>
</dbReference>
<name>A6TVW7_ALKMQ</name>
<dbReference type="InterPro" id="IPR053136">
    <property type="entry name" value="UTP_pyrophosphatase-like"/>
</dbReference>
<keyword evidence="3" id="KW-1185">Reference proteome</keyword>
<dbReference type="RefSeq" id="WP_012065283.1">
    <property type="nucleotide sequence ID" value="NC_009633.1"/>
</dbReference>
<dbReference type="eggNOG" id="COG1451">
    <property type="taxonomic scope" value="Bacteria"/>
</dbReference>
<sequence length="235" mass="28094">MQVQLKNETIDIVVEHRNRKTVEIQIKPPGVVKVLVPKRVVHKDVVSVLQSKQEWIEIKLAEVREKEKHRKEYTFTNGENFLYLGERFPLRLVKDETVPIPMVELVQGGLCVWSDVIEAEQVRRALETWYRRQTSERVLHYIEKHKMQLNCMPVNVKVKEQKKRWGSCSSRGNLMFNWRLSMAPERVLEYVVVHEMCHLIYFNHSKDFWHLVESCIPDYKIRKKWLKTHGMSVYL</sequence>
<dbReference type="CDD" id="cd07344">
    <property type="entry name" value="M48_yhfN_like"/>
    <property type="match status" value="1"/>
</dbReference>
<reference evidence="3" key="1">
    <citation type="journal article" date="2016" name="Genome Announc.">
        <title>Complete genome sequence of Alkaliphilus metalliredigens strain QYMF, an alkaliphilic and metal-reducing bacterium isolated from borax-contaminated leachate ponds.</title>
        <authorList>
            <person name="Hwang C."/>
            <person name="Copeland A."/>
            <person name="Lucas S."/>
            <person name="Lapidus A."/>
            <person name="Barry K."/>
            <person name="Detter J.C."/>
            <person name="Glavina Del Rio T."/>
            <person name="Hammon N."/>
            <person name="Israni S."/>
            <person name="Dalin E."/>
            <person name="Tice H."/>
            <person name="Pitluck S."/>
            <person name="Chertkov O."/>
            <person name="Brettin T."/>
            <person name="Bruce D."/>
            <person name="Han C."/>
            <person name="Schmutz J."/>
            <person name="Larimer F."/>
            <person name="Land M.L."/>
            <person name="Hauser L."/>
            <person name="Kyrpides N."/>
            <person name="Mikhailova N."/>
            <person name="Ye Q."/>
            <person name="Zhou J."/>
            <person name="Richardson P."/>
            <person name="Fields M.W."/>
        </authorList>
    </citation>
    <scope>NUCLEOTIDE SEQUENCE [LARGE SCALE GENOMIC DNA]</scope>
    <source>
        <strain evidence="3">QYMF</strain>
    </source>
</reference>
<dbReference type="Proteomes" id="UP000001572">
    <property type="component" value="Chromosome"/>
</dbReference>
<dbReference type="OrthoDB" id="9811177at2"/>
<evidence type="ECO:0000313" key="2">
    <source>
        <dbReference type="EMBL" id="ABR50335.1"/>
    </source>
</evidence>
<protein>
    <recommendedName>
        <fullName evidence="1">YgjP-like metallopeptidase domain-containing protein</fullName>
    </recommendedName>
</protein>
<proteinExistence type="predicted"/>